<dbReference type="OrthoDB" id="7464992at2759"/>
<protein>
    <submittedName>
        <fullName evidence="2">Uncharacterized protein</fullName>
    </submittedName>
</protein>
<dbReference type="EMBL" id="JABCKI010000039">
    <property type="protein sequence ID" value="KAG5653675.1"/>
    <property type="molecule type" value="Genomic_DNA"/>
</dbReference>
<dbReference type="AlphaFoldDB" id="A0A9P7GQR1"/>
<reference evidence="2" key="2">
    <citation type="submission" date="2021-10" db="EMBL/GenBank/DDBJ databases">
        <title>Phylogenomics reveals ancestral predisposition of the termite-cultivated fungus Termitomyces towards a domesticated lifestyle.</title>
        <authorList>
            <person name="Auxier B."/>
            <person name="Grum-Grzhimaylo A."/>
            <person name="Cardenas M.E."/>
            <person name="Lodge J.D."/>
            <person name="Laessoe T."/>
            <person name="Pedersen O."/>
            <person name="Smith M.E."/>
            <person name="Kuyper T.W."/>
            <person name="Franco-Molano E.A."/>
            <person name="Baroni T.J."/>
            <person name="Aanen D.K."/>
        </authorList>
    </citation>
    <scope>NUCLEOTIDE SEQUENCE</scope>
    <source>
        <strain evidence="2">D49</strain>
    </source>
</reference>
<organism evidence="2 3">
    <name type="scientific">Sphagnurus paluster</name>
    <dbReference type="NCBI Taxonomy" id="117069"/>
    <lineage>
        <taxon>Eukaryota</taxon>
        <taxon>Fungi</taxon>
        <taxon>Dikarya</taxon>
        <taxon>Basidiomycota</taxon>
        <taxon>Agaricomycotina</taxon>
        <taxon>Agaricomycetes</taxon>
        <taxon>Agaricomycetidae</taxon>
        <taxon>Agaricales</taxon>
        <taxon>Tricholomatineae</taxon>
        <taxon>Lyophyllaceae</taxon>
        <taxon>Sphagnurus</taxon>
    </lineage>
</organism>
<name>A0A9P7GQR1_9AGAR</name>
<accession>A0A9P7GQR1</accession>
<comment type="caution">
    <text evidence="2">The sequence shown here is derived from an EMBL/GenBank/DDBJ whole genome shotgun (WGS) entry which is preliminary data.</text>
</comment>
<feature type="region of interest" description="Disordered" evidence="1">
    <location>
        <begin position="62"/>
        <end position="102"/>
    </location>
</feature>
<reference evidence="2" key="1">
    <citation type="submission" date="2021-02" db="EMBL/GenBank/DDBJ databases">
        <authorList>
            <person name="Nieuwenhuis M."/>
            <person name="Van De Peppel L.J.J."/>
        </authorList>
    </citation>
    <scope>NUCLEOTIDE SEQUENCE</scope>
    <source>
        <strain evidence="2">D49</strain>
    </source>
</reference>
<evidence type="ECO:0000313" key="2">
    <source>
        <dbReference type="EMBL" id="KAG5653675.1"/>
    </source>
</evidence>
<evidence type="ECO:0000313" key="3">
    <source>
        <dbReference type="Proteomes" id="UP000717328"/>
    </source>
</evidence>
<gene>
    <name evidence="2" type="ORF">H0H81_011427</name>
</gene>
<dbReference type="Proteomes" id="UP000717328">
    <property type="component" value="Unassembled WGS sequence"/>
</dbReference>
<sequence>MEEKILASAVIDGLQFGRMAREETLQEYEHNTLPANHPLSRHVRRVVARILGASNLGHIRGESTTLSEIPPMPYHGESGGEIPWDPDARIGAGASQHGPEREWDVIVVNDPKMINAQAVPGA</sequence>
<keyword evidence="3" id="KW-1185">Reference proteome</keyword>
<proteinExistence type="predicted"/>
<evidence type="ECO:0000256" key="1">
    <source>
        <dbReference type="SAM" id="MobiDB-lite"/>
    </source>
</evidence>